<evidence type="ECO:0000256" key="1">
    <source>
        <dbReference type="SAM" id="MobiDB-lite"/>
    </source>
</evidence>
<evidence type="ECO:0000313" key="3">
    <source>
        <dbReference type="Proteomes" id="UP001139648"/>
    </source>
</evidence>
<keyword evidence="3" id="KW-1185">Reference proteome</keyword>
<dbReference type="AlphaFoldDB" id="A0A9X2K2G1"/>
<protein>
    <submittedName>
        <fullName evidence="2">Uncharacterized protein</fullName>
    </submittedName>
</protein>
<evidence type="ECO:0000313" key="2">
    <source>
        <dbReference type="EMBL" id="MCP2357040.1"/>
    </source>
</evidence>
<sequence length="25" mass="2619">MRRTATSGMERVGTRLAASPTVRGG</sequence>
<feature type="region of interest" description="Disordered" evidence="1">
    <location>
        <begin position="1"/>
        <end position="25"/>
    </location>
</feature>
<organism evidence="2 3">
    <name type="scientific">Nonomuraea thailandensis</name>
    <dbReference type="NCBI Taxonomy" id="1188745"/>
    <lineage>
        <taxon>Bacteria</taxon>
        <taxon>Bacillati</taxon>
        <taxon>Actinomycetota</taxon>
        <taxon>Actinomycetes</taxon>
        <taxon>Streptosporangiales</taxon>
        <taxon>Streptosporangiaceae</taxon>
        <taxon>Nonomuraea</taxon>
    </lineage>
</organism>
<reference evidence="2" key="1">
    <citation type="submission" date="2022-06" db="EMBL/GenBank/DDBJ databases">
        <title>Sequencing the genomes of 1000 actinobacteria strains.</title>
        <authorList>
            <person name="Klenk H.-P."/>
        </authorList>
    </citation>
    <scope>NUCLEOTIDE SEQUENCE</scope>
    <source>
        <strain evidence="2">DSM 46694</strain>
    </source>
</reference>
<proteinExistence type="predicted"/>
<accession>A0A9X2K2G1</accession>
<gene>
    <name evidence="2" type="ORF">HD597_004060</name>
</gene>
<dbReference type="Proteomes" id="UP001139648">
    <property type="component" value="Unassembled WGS sequence"/>
</dbReference>
<comment type="caution">
    <text evidence="2">The sequence shown here is derived from an EMBL/GenBank/DDBJ whole genome shotgun (WGS) entry which is preliminary data.</text>
</comment>
<name>A0A9X2K2G1_9ACTN</name>
<dbReference type="EMBL" id="JAMZEB010000002">
    <property type="protein sequence ID" value="MCP2357040.1"/>
    <property type="molecule type" value="Genomic_DNA"/>
</dbReference>